<evidence type="ECO:0000313" key="8">
    <source>
        <dbReference type="Proteomes" id="UP000473826"/>
    </source>
</evidence>
<comment type="caution">
    <text evidence="7">The sequence shown here is derived from an EMBL/GenBank/DDBJ whole genome shotgun (WGS) entry which is preliminary data.</text>
</comment>
<evidence type="ECO:0000259" key="6">
    <source>
        <dbReference type="Pfam" id="PF07976"/>
    </source>
</evidence>
<dbReference type="Gene3D" id="3.30.9.10">
    <property type="entry name" value="D-Amino Acid Oxidase, subunit A, domain 2"/>
    <property type="match status" value="1"/>
</dbReference>
<dbReference type="PANTHER" id="PTHR43004:SF20">
    <property type="entry name" value="2-MONOOXYGENASE, PUTATIVE (AFU_ORTHOLOGUE AFUA_1G13660)-RELATED"/>
    <property type="match status" value="1"/>
</dbReference>
<dbReference type="CDD" id="cd02979">
    <property type="entry name" value="PHOX_C"/>
    <property type="match status" value="1"/>
</dbReference>
<keyword evidence="2" id="KW-0285">Flavoprotein</keyword>
<dbReference type="InterPro" id="IPR002938">
    <property type="entry name" value="FAD-bd"/>
</dbReference>
<dbReference type="EMBL" id="QKWK01000010">
    <property type="protein sequence ID" value="TXT06168.1"/>
    <property type="molecule type" value="Genomic_DNA"/>
</dbReference>
<keyword evidence="3" id="KW-0274">FAD</keyword>
<accession>A0A7D8Z6S2</accession>
<name>A0A7D8Z6S2_VANHU</name>
<dbReference type="PRINTS" id="PR00420">
    <property type="entry name" value="RNGMNOXGNASE"/>
</dbReference>
<dbReference type="PANTHER" id="PTHR43004">
    <property type="entry name" value="TRK SYSTEM POTASSIUM UPTAKE PROTEIN"/>
    <property type="match status" value="1"/>
</dbReference>
<evidence type="ECO:0000313" key="7">
    <source>
        <dbReference type="EMBL" id="TXT06168.1"/>
    </source>
</evidence>
<evidence type="ECO:0000256" key="2">
    <source>
        <dbReference type="ARBA" id="ARBA00022630"/>
    </source>
</evidence>
<reference evidence="7 8" key="1">
    <citation type="journal article" date="2019" name="PLoS Genet.">
        <title>Convergent evolution of linked mating-type loci in basidiomycete fungi.</title>
        <authorList>
            <person name="Sun S."/>
            <person name="Coelho M.A."/>
            <person name="Heitman J."/>
            <person name="Nowrousian M."/>
        </authorList>
    </citation>
    <scope>NUCLEOTIDE SEQUENCE [LARGE SCALE GENOMIC DNA]</scope>
    <source>
        <strain evidence="7 8">CBS 4282</strain>
    </source>
</reference>
<evidence type="ECO:0000259" key="5">
    <source>
        <dbReference type="Pfam" id="PF01494"/>
    </source>
</evidence>
<dbReference type="GO" id="GO:0071949">
    <property type="term" value="F:FAD binding"/>
    <property type="evidence" value="ECO:0007669"/>
    <property type="project" value="InterPro"/>
</dbReference>
<proteinExistence type="inferred from homology"/>
<dbReference type="Pfam" id="PF01494">
    <property type="entry name" value="FAD_binding_3"/>
    <property type="match status" value="1"/>
</dbReference>
<dbReference type="OrthoDB" id="1716816at2759"/>
<dbReference type="Pfam" id="PF07976">
    <property type="entry name" value="Phe_hydrox_dim"/>
    <property type="match status" value="1"/>
</dbReference>
<dbReference type="InterPro" id="IPR036188">
    <property type="entry name" value="FAD/NAD-bd_sf"/>
</dbReference>
<protein>
    <recommendedName>
        <fullName evidence="9">FAD-binding domain-containing protein</fullName>
    </recommendedName>
</protein>
<keyword evidence="4" id="KW-0560">Oxidoreductase</keyword>
<dbReference type="InterPro" id="IPR036249">
    <property type="entry name" value="Thioredoxin-like_sf"/>
</dbReference>
<keyword evidence="8" id="KW-1185">Reference proteome</keyword>
<dbReference type="InterPro" id="IPR012941">
    <property type="entry name" value="Phe_hydrox_C_dim_dom"/>
</dbReference>
<dbReference type="AlphaFoldDB" id="A0A7D8Z6S2"/>
<dbReference type="SUPFAM" id="SSF51905">
    <property type="entry name" value="FAD/NAD(P)-binding domain"/>
    <property type="match status" value="1"/>
</dbReference>
<evidence type="ECO:0008006" key="9">
    <source>
        <dbReference type="Google" id="ProtNLM"/>
    </source>
</evidence>
<sequence length="667" mass="74544">MTKFTESKCDVLIVGAGPAGLMAARMLAQFVAYKPDLKVRIIDKRSTKVYNGQADGLQCRTIESFKNLGIADRILSEANDMCTINLYNPVDGVLKRTDRIPDTLPGISRYHQVVLHQGRIERHVIDSIDKVSGGRIKVERPIIPESLEIDESKVDDPDAYPITVKLRYMGEEESTPRQFGHGTENGLFRSNLQSQEEEDAHYQLPEGCEAGQIETVHAKYVIGCDGGHSWVRRTLGIDMVGEQTDYIWGVLDAVPASNFPDIRGRCAIHSENDGSIMIIPREEGLVRFYIQMADRAEQGCRVDRSKFTPETIINQAKRIFKPYYFDITELDWFTAYHIGQRVAPTFSRHERAFIAGDACHTHSPKAGQGMNTSMMDTYNLGWKLGLVLTGRANRNLLKTYESERQPFAQALIDFDHKFSRLFSGRPAKDVADEMGVNMDEFKNVFFKGNKFASGTAINYDPSVIVSKGPKSLGDAKLAANIEIGTRLQSAQVCRHSEGLPMDIQDLLVTNGAFRILLFAGDVTNAAQMARVHKFAEYLDSEGSVVSRYTPADRKRDFAIEVLTVHANSRDDVEMHDFPKALYPKFDYNKVYADCESWHKGHGHAHDSYGISTADGALIVVRPDGYVAMVASIDDTAALDEYFGAFLRQPTPNLGASTEVEWTKVETK</sequence>
<dbReference type="GO" id="GO:0016709">
    <property type="term" value="F:oxidoreductase activity, acting on paired donors, with incorporation or reduction of molecular oxygen, NAD(P)H as one donor, and incorporation of one atom of oxygen"/>
    <property type="evidence" value="ECO:0007669"/>
    <property type="project" value="UniProtKB-ARBA"/>
</dbReference>
<dbReference type="Gene3D" id="3.40.30.20">
    <property type="match status" value="1"/>
</dbReference>
<evidence type="ECO:0000256" key="1">
    <source>
        <dbReference type="ARBA" id="ARBA00007801"/>
    </source>
</evidence>
<feature type="domain" description="Phenol hydroxylase-like C-terminal dimerisation" evidence="6">
    <location>
        <begin position="457"/>
        <end position="648"/>
    </location>
</feature>
<evidence type="ECO:0000256" key="3">
    <source>
        <dbReference type="ARBA" id="ARBA00022827"/>
    </source>
</evidence>
<dbReference type="Gene3D" id="3.50.50.60">
    <property type="entry name" value="FAD/NAD(P)-binding domain"/>
    <property type="match status" value="1"/>
</dbReference>
<evidence type="ECO:0000256" key="4">
    <source>
        <dbReference type="ARBA" id="ARBA00023002"/>
    </source>
</evidence>
<comment type="similarity">
    <text evidence="1">Belongs to the PheA/TfdB FAD monooxygenase family.</text>
</comment>
<dbReference type="InterPro" id="IPR050641">
    <property type="entry name" value="RIFMO-like"/>
</dbReference>
<dbReference type="SUPFAM" id="SSF54373">
    <property type="entry name" value="FAD-linked reductases, C-terminal domain"/>
    <property type="match status" value="1"/>
</dbReference>
<feature type="domain" description="FAD-binding" evidence="5">
    <location>
        <begin position="8"/>
        <end position="414"/>
    </location>
</feature>
<organism evidence="7 8">
    <name type="scientific">Vanrija humicola</name>
    <name type="common">Yeast</name>
    <name type="synonym">Cryptococcus humicola</name>
    <dbReference type="NCBI Taxonomy" id="5417"/>
    <lineage>
        <taxon>Eukaryota</taxon>
        <taxon>Fungi</taxon>
        <taxon>Dikarya</taxon>
        <taxon>Basidiomycota</taxon>
        <taxon>Agaricomycotina</taxon>
        <taxon>Tremellomycetes</taxon>
        <taxon>Trichosporonales</taxon>
        <taxon>Trichosporonaceae</taxon>
        <taxon>Vanrija</taxon>
    </lineage>
</organism>
<dbReference type="InterPro" id="IPR038220">
    <property type="entry name" value="PHOX_C_sf"/>
</dbReference>
<gene>
    <name evidence="7" type="ORF">VHUM_03641</name>
</gene>
<dbReference type="Proteomes" id="UP000473826">
    <property type="component" value="Unassembled WGS sequence"/>
</dbReference>
<dbReference type="SUPFAM" id="SSF52833">
    <property type="entry name" value="Thioredoxin-like"/>
    <property type="match status" value="1"/>
</dbReference>